<organism evidence="2 3">
    <name type="scientific">Portunus trituberculatus</name>
    <name type="common">Swimming crab</name>
    <name type="synonym">Neptunus trituberculatus</name>
    <dbReference type="NCBI Taxonomy" id="210409"/>
    <lineage>
        <taxon>Eukaryota</taxon>
        <taxon>Metazoa</taxon>
        <taxon>Ecdysozoa</taxon>
        <taxon>Arthropoda</taxon>
        <taxon>Crustacea</taxon>
        <taxon>Multicrustacea</taxon>
        <taxon>Malacostraca</taxon>
        <taxon>Eumalacostraca</taxon>
        <taxon>Eucarida</taxon>
        <taxon>Decapoda</taxon>
        <taxon>Pleocyemata</taxon>
        <taxon>Brachyura</taxon>
        <taxon>Eubrachyura</taxon>
        <taxon>Portunoidea</taxon>
        <taxon>Portunidae</taxon>
        <taxon>Portuninae</taxon>
        <taxon>Portunus</taxon>
    </lineage>
</organism>
<reference evidence="2 3" key="1">
    <citation type="submission" date="2019-05" db="EMBL/GenBank/DDBJ databases">
        <title>Another draft genome of Portunus trituberculatus and its Hox gene families provides insights of decapod evolution.</title>
        <authorList>
            <person name="Jeong J.-H."/>
            <person name="Song I."/>
            <person name="Kim S."/>
            <person name="Choi T."/>
            <person name="Kim D."/>
            <person name="Ryu S."/>
            <person name="Kim W."/>
        </authorList>
    </citation>
    <scope>NUCLEOTIDE SEQUENCE [LARGE SCALE GENOMIC DNA]</scope>
    <source>
        <tissue evidence="2">Muscle</tissue>
    </source>
</reference>
<protein>
    <submittedName>
        <fullName evidence="2">Uncharacterized protein</fullName>
    </submittedName>
</protein>
<dbReference type="Proteomes" id="UP000324222">
    <property type="component" value="Unassembled WGS sequence"/>
</dbReference>
<feature type="region of interest" description="Disordered" evidence="1">
    <location>
        <begin position="1"/>
        <end position="49"/>
    </location>
</feature>
<proteinExistence type="predicted"/>
<gene>
    <name evidence="2" type="ORF">E2C01_076518</name>
</gene>
<name>A0A5B7IBU1_PORTR</name>
<dbReference type="EMBL" id="VSRR010058283">
    <property type="protein sequence ID" value="MPC81880.1"/>
    <property type="molecule type" value="Genomic_DNA"/>
</dbReference>
<sequence length="49" mass="5310">MILGPASGRERGRAGKLTLSKRDSRIPADSQPRTCPRGQPINAFTRVSC</sequence>
<dbReference type="AlphaFoldDB" id="A0A5B7IBU1"/>
<evidence type="ECO:0000256" key="1">
    <source>
        <dbReference type="SAM" id="MobiDB-lite"/>
    </source>
</evidence>
<accession>A0A5B7IBU1</accession>
<evidence type="ECO:0000313" key="3">
    <source>
        <dbReference type="Proteomes" id="UP000324222"/>
    </source>
</evidence>
<keyword evidence="3" id="KW-1185">Reference proteome</keyword>
<comment type="caution">
    <text evidence="2">The sequence shown here is derived from an EMBL/GenBank/DDBJ whole genome shotgun (WGS) entry which is preliminary data.</text>
</comment>
<evidence type="ECO:0000313" key="2">
    <source>
        <dbReference type="EMBL" id="MPC81880.1"/>
    </source>
</evidence>